<dbReference type="InterPro" id="IPR006073">
    <property type="entry name" value="GTP-bd"/>
</dbReference>
<comment type="caution">
    <text evidence="3">The sequence shown here is derived from an EMBL/GenBank/DDBJ whole genome shotgun (WGS) entry which is preliminary data.</text>
</comment>
<evidence type="ECO:0000313" key="3">
    <source>
        <dbReference type="EMBL" id="KAK5635417.1"/>
    </source>
</evidence>
<dbReference type="EMBL" id="JAWHQM010000052">
    <property type="protein sequence ID" value="KAK5635417.1"/>
    <property type="molecule type" value="Genomic_DNA"/>
</dbReference>
<gene>
    <name evidence="3" type="ORF">RRF57_011129</name>
</gene>
<dbReference type="SUPFAM" id="SSF52540">
    <property type="entry name" value="P-loop containing nucleoside triphosphate hydrolases"/>
    <property type="match status" value="1"/>
</dbReference>
<feature type="coiled-coil region" evidence="1">
    <location>
        <begin position="209"/>
        <end position="276"/>
    </location>
</feature>
<dbReference type="Gene3D" id="3.40.50.300">
    <property type="entry name" value="P-loop containing nucleotide triphosphate hydrolases"/>
    <property type="match status" value="1"/>
</dbReference>
<accession>A0AAN7Z9G1</accession>
<dbReference type="InterPro" id="IPR027417">
    <property type="entry name" value="P-loop_NTPase"/>
</dbReference>
<keyword evidence="1" id="KW-0175">Coiled coil</keyword>
<evidence type="ECO:0000313" key="4">
    <source>
        <dbReference type="Proteomes" id="UP001305414"/>
    </source>
</evidence>
<dbReference type="Proteomes" id="UP001305414">
    <property type="component" value="Unassembled WGS sequence"/>
</dbReference>
<dbReference type="GO" id="GO:0005525">
    <property type="term" value="F:GTP binding"/>
    <property type="evidence" value="ECO:0007669"/>
    <property type="project" value="InterPro"/>
</dbReference>
<proteinExistence type="predicted"/>
<feature type="domain" description="G" evidence="2">
    <location>
        <begin position="1"/>
        <end position="69"/>
    </location>
</feature>
<keyword evidence="4" id="KW-1185">Reference proteome</keyword>
<organism evidence="3 4">
    <name type="scientific">Xylaria bambusicola</name>
    <dbReference type="NCBI Taxonomy" id="326684"/>
    <lineage>
        <taxon>Eukaryota</taxon>
        <taxon>Fungi</taxon>
        <taxon>Dikarya</taxon>
        <taxon>Ascomycota</taxon>
        <taxon>Pezizomycotina</taxon>
        <taxon>Sordariomycetes</taxon>
        <taxon>Xylariomycetidae</taxon>
        <taxon>Xylariales</taxon>
        <taxon>Xylariaceae</taxon>
        <taxon>Xylaria</taxon>
    </lineage>
</organism>
<dbReference type="AlphaFoldDB" id="A0AAN7Z9G1"/>
<dbReference type="Pfam" id="PF01926">
    <property type="entry name" value="MMR_HSR1"/>
    <property type="match status" value="1"/>
</dbReference>
<dbReference type="CDD" id="cd00882">
    <property type="entry name" value="Ras_like_GTPase"/>
    <property type="match status" value="1"/>
</dbReference>
<reference evidence="3 4" key="1">
    <citation type="submission" date="2023-10" db="EMBL/GenBank/DDBJ databases">
        <title>Draft genome sequence of Xylaria bambusicola isolate GMP-LS, the root and basal stem rot pathogen of sugarcane in Indonesia.</title>
        <authorList>
            <person name="Selvaraj P."/>
            <person name="Muralishankar V."/>
            <person name="Muruganantham S."/>
            <person name="Sp S."/>
            <person name="Haryani S."/>
            <person name="Lau K.J.X."/>
            <person name="Naqvi N.I."/>
        </authorList>
    </citation>
    <scope>NUCLEOTIDE SEQUENCE [LARGE SCALE GENOMIC DNA]</scope>
    <source>
        <strain evidence="3">GMP-LS</strain>
    </source>
</reference>
<evidence type="ECO:0000259" key="2">
    <source>
        <dbReference type="Pfam" id="PF01926"/>
    </source>
</evidence>
<name>A0AAN7Z9G1_9PEZI</name>
<evidence type="ECO:0000256" key="1">
    <source>
        <dbReference type="SAM" id="Coils"/>
    </source>
</evidence>
<protein>
    <recommendedName>
        <fullName evidence="2">G domain-containing protein</fullName>
    </recommendedName>
</protein>
<sequence length="644" mass="73257">MGMTGSGKSSLIALCTNEQVEIGHDLQSCTQDVRTYSFRHPKLRSGRIHLVDTPGFDDTNRSDTEILRTLAAWLTRTYSNGVKLSGILYLHRINQPRMQGSALKNISLFRSLCGDDALKKVVLVTTMWDITENDIAESREKQLKNMRKYWGGMIAKGSQLIHHDNTRKSALALFNAFMEADEKITLKIQSEMVNGNKSLEGTDAGNDIKEMLAEQNARLKKERQDLETEFREALKKRDEELADALEELRRENEQALRQVLDSHQRLQVTVQQLQESEAAKSKGRPKKVHDSYFSEDGFPGSASIVAALSPTQPLDTSMKVLSKATLREGSRVNVKPGFEISPDESYMGFIFYRPRSKDYVALISMESGEEFRRYDRVENEAYDSKLCGPITFSSDRQTLVTRGFYGIFKSQRDPPCLKLWRELTQFYANAGKGLTSFSANLELIATREDCSISLALSSERFVLMRSEAVRGTLHWPIFGKNAEILISWTSRELRCWNIERQYGWKIKECFLRHLPAMVNCTISGDSLWLAATTERNGDLAGDRELEMETSIFQLSGECPEFVTKLDTTIKNKPSSAFDFSLSFNGAYFSCTNEIEAVIFHVITGKAVWREGNFKDKQMKFFPSSNRFLIFDYPNRTYCIWGIGS</sequence>